<accession>A0A9W7CQM6</accession>
<dbReference type="EMBL" id="BSXT01001099">
    <property type="protein sequence ID" value="GMF38608.1"/>
    <property type="molecule type" value="Genomic_DNA"/>
</dbReference>
<evidence type="ECO:0000256" key="1">
    <source>
        <dbReference type="SAM" id="MobiDB-lite"/>
    </source>
</evidence>
<reference evidence="2" key="1">
    <citation type="submission" date="2023-04" db="EMBL/GenBank/DDBJ databases">
        <title>Phytophthora fragariaefolia NBRC 109709.</title>
        <authorList>
            <person name="Ichikawa N."/>
            <person name="Sato H."/>
            <person name="Tonouchi N."/>
        </authorList>
    </citation>
    <scope>NUCLEOTIDE SEQUENCE</scope>
    <source>
        <strain evidence="2">NBRC 109709</strain>
    </source>
</reference>
<evidence type="ECO:0000313" key="2">
    <source>
        <dbReference type="EMBL" id="GMF38608.1"/>
    </source>
</evidence>
<gene>
    <name evidence="2" type="ORF">Pfra01_001119100</name>
</gene>
<dbReference type="AlphaFoldDB" id="A0A9W7CQM6"/>
<organism evidence="2 3">
    <name type="scientific">Phytophthora fragariaefolia</name>
    <dbReference type="NCBI Taxonomy" id="1490495"/>
    <lineage>
        <taxon>Eukaryota</taxon>
        <taxon>Sar</taxon>
        <taxon>Stramenopiles</taxon>
        <taxon>Oomycota</taxon>
        <taxon>Peronosporomycetes</taxon>
        <taxon>Peronosporales</taxon>
        <taxon>Peronosporaceae</taxon>
        <taxon>Phytophthora</taxon>
    </lineage>
</organism>
<dbReference type="OrthoDB" id="121899at2759"/>
<sequence length="288" mass="32354">MHCTVKDQRLKQRLLNKRRERGENLVNFTVGDFVLRSRVDVKHANKLQVVWVGPYRVVRADAHSFRVQHLVTGDELDVHASRLKTYADDSLEVTDELLEHISAQGILLSLEALKDHRWNDDMHDYDVFIGWKGLEAIEDSYEPLSELAKEIRVPVDNYVRGSGDSELLTHWESRAHGREQVTAPRGPSAATSNAGAPPGDTQPARRRQTGKKRRHRTPGGPHVQMDDARSRPAEDRQSPAGDRVGQAATGSAGPAGRQTKRSRTAVTRVTAITRNKPRRSTRLHKDRG</sequence>
<comment type="caution">
    <text evidence="2">The sequence shown here is derived from an EMBL/GenBank/DDBJ whole genome shotgun (WGS) entry which is preliminary data.</text>
</comment>
<feature type="compositionally biased region" description="Basic residues" evidence="1">
    <location>
        <begin position="204"/>
        <end position="217"/>
    </location>
</feature>
<protein>
    <submittedName>
        <fullName evidence="2">Unnamed protein product</fullName>
    </submittedName>
</protein>
<dbReference type="Proteomes" id="UP001165121">
    <property type="component" value="Unassembled WGS sequence"/>
</dbReference>
<evidence type="ECO:0000313" key="3">
    <source>
        <dbReference type="Proteomes" id="UP001165121"/>
    </source>
</evidence>
<feature type="compositionally biased region" description="Basic and acidic residues" evidence="1">
    <location>
        <begin position="224"/>
        <end position="237"/>
    </location>
</feature>
<proteinExistence type="predicted"/>
<name>A0A9W7CQM6_9STRA</name>
<feature type="compositionally biased region" description="Low complexity" evidence="1">
    <location>
        <begin position="264"/>
        <end position="274"/>
    </location>
</feature>
<keyword evidence="3" id="KW-1185">Reference proteome</keyword>
<feature type="region of interest" description="Disordered" evidence="1">
    <location>
        <begin position="177"/>
        <end position="288"/>
    </location>
</feature>
<feature type="compositionally biased region" description="Basic residues" evidence="1">
    <location>
        <begin position="275"/>
        <end position="288"/>
    </location>
</feature>